<dbReference type="Gene3D" id="2.40.170.20">
    <property type="entry name" value="TonB-dependent receptor, beta-barrel domain"/>
    <property type="match status" value="1"/>
</dbReference>
<evidence type="ECO:0000256" key="5">
    <source>
        <dbReference type="ARBA" id="ARBA00023077"/>
    </source>
</evidence>
<evidence type="ECO:0000256" key="2">
    <source>
        <dbReference type="ARBA" id="ARBA00022448"/>
    </source>
</evidence>
<evidence type="ECO:0000256" key="6">
    <source>
        <dbReference type="ARBA" id="ARBA00023136"/>
    </source>
</evidence>
<evidence type="ECO:0000256" key="7">
    <source>
        <dbReference type="ARBA" id="ARBA00023237"/>
    </source>
</evidence>
<dbReference type="InterPro" id="IPR037066">
    <property type="entry name" value="Plug_dom_sf"/>
</dbReference>
<feature type="domain" description="TonB-dependent receptor plug" evidence="13">
    <location>
        <begin position="131"/>
        <end position="223"/>
    </location>
</feature>
<dbReference type="InterPro" id="IPR023996">
    <property type="entry name" value="TonB-dep_OMP_SusC/RagA"/>
</dbReference>
<reference evidence="14 15" key="1">
    <citation type="submission" date="2016-08" db="EMBL/GenBank/DDBJ databases">
        <authorList>
            <person name="Seilhamer J.J."/>
        </authorList>
    </citation>
    <scope>NUCLEOTIDE SEQUENCE [LARGE SCALE GENOMIC DNA]</scope>
    <source>
        <strain evidence="14 15">DX4</strain>
    </source>
</reference>
<evidence type="ECO:0000259" key="12">
    <source>
        <dbReference type="Pfam" id="PF00593"/>
    </source>
</evidence>
<keyword evidence="5 9" id="KW-0798">TonB box</keyword>
<dbReference type="InterPro" id="IPR039426">
    <property type="entry name" value="TonB-dep_rcpt-like"/>
</dbReference>
<dbReference type="Pfam" id="PF13715">
    <property type="entry name" value="CarbopepD_reg_2"/>
    <property type="match status" value="1"/>
</dbReference>
<dbReference type="Gene3D" id="2.60.40.1120">
    <property type="entry name" value="Carboxypeptidase-like, regulatory domain"/>
    <property type="match status" value="1"/>
</dbReference>
<keyword evidence="11" id="KW-0732">Signal</keyword>
<dbReference type="PROSITE" id="PS52016">
    <property type="entry name" value="TONB_DEPENDENT_REC_3"/>
    <property type="match status" value="1"/>
</dbReference>
<dbReference type="SUPFAM" id="SSF49464">
    <property type="entry name" value="Carboxypeptidase regulatory domain-like"/>
    <property type="match status" value="1"/>
</dbReference>
<dbReference type="Gene3D" id="2.170.130.10">
    <property type="entry name" value="TonB-dependent receptor, plug domain"/>
    <property type="match status" value="1"/>
</dbReference>
<dbReference type="GO" id="GO:0009279">
    <property type="term" value="C:cell outer membrane"/>
    <property type="evidence" value="ECO:0007669"/>
    <property type="project" value="UniProtKB-SubCell"/>
</dbReference>
<evidence type="ECO:0000256" key="8">
    <source>
        <dbReference type="PROSITE-ProRule" id="PRU01360"/>
    </source>
</evidence>
<keyword evidence="6 8" id="KW-0472">Membrane</keyword>
<dbReference type="SUPFAM" id="SSF56935">
    <property type="entry name" value="Porins"/>
    <property type="match status" value="1"/>
</dbReference>
<dbReference type="KEGG" id="psty:BFS30_02875"/>
<sequence length="1025" mass="112698">MKRNLLFSLGLSLLIVLSGLSALAQVKLSGKVTDENQQPFPGVVVQQLNTPNKTATDANGAYVITLLPDGPKSLVFNYVGYLPVTLPYTGNALLNLSMKPSVSDLNEVIVVGYTSLRKNTISGAMGNLNVGDGEKRRVPDVAQMLQGQVSGVQVTQSTGAPGDPINIRIRGENTIGFNSPLFIVDGTPTLDISFLNPSDIKSLSVMKDAASAAIYGARAAGGVVQITTKQGVANRSTLELSYYNGIQKVTNLPTLLNTAQYLSKQEQAWKNGGKPDPNPFTAAKGRTDLADTDWLNELFETGRSQNAQLTASGGSDQVQYLLSGAYYKQNGIVVYNHDQYERFNFRANINAKLTDRFKIGTNLQMSTAKQDWLSSKGDAPGIIRHALLRPPVLSVFKDPSDPTYKTDNPFTDLPFYKFNSSNGGWDQNFERTSNPIALAYFANDKRNNVKTFGNAYAEYAFLGDKSLTLRTNLGVDLNFLHNKAFLQNFGDDDNNDPNEVDPGAGRQNRPNGLNEERGEELNLTWNNTLNYVKTIDKHAINGLVGTEYIKNKASGLSASRKRYDYTTNSFQYIDFGSSARDLWNGGNASEWALFSVFASGTYVYDSRYMLTANLRGDASSRFGENKQWGYFPSVSAGWAISEESFMKEVKWISNLKLRASTGKLGNQQIPNYAYLSTMIKDGEGYSLNRYGNPDLKWETTSQQNIGLDFNLFSNKLALSADYFVKTTSDILLQLSLPEMVGSVSPTYVNAGKVRNKGFEFSASYRNAIGDFNYSLSGNMATLNNKVIQLHPNVPTLSGPFTRTVPGQPLNAFYGYKMEGIYQTQAEVTQHLSGTSNPSQVPGDIKFADLDGNGQINDNDRTFLGNPIPKFSYGINLSGGYKGFDFSVFMQGVQGIDKYNDAKKITDFDSRPFNSSIAVLQSWNGPGTSNTMPRVSTTDTGVSRVSSLFVEDASYFRIKNVELGYSFGDLMKKTKLGVKDVRLYVSGQNLYTSTKYSGLDPESIDQVDMGTYPQSRAFLFGVNVKF</sequence>
<dbReference type="NCBIfam" id="TIGR04057">
    <property type="entry name" value="SusC_RagA_signa"/>
    <property type="match status" value="1"/>
</dbReference>
<feature type="compositionally biased region" description="Acidic residues" evidence="10">
    <location>
        <begin position="490"/>
        <end position="499"/>
    </location>
</feature>
<accession>A0A1D7QCC0</accession>
<dbReference type="InterPro" id="IPR008969">
    <property type="entry name" value="CarboxyPept-like_regulatory"/>
</dbReference>
<organism evidence="14 15">
    <name type="scientific">Pedobacter steynii</name>
    <dbReference type="NCBI Taxonomy" id="430522"/>
    <lineage>
        <taxon>Bacteria</taxon>
        <taxon>Pseudomonadati</taxon>
        <taxon>Bacteroidota</taxon>
        <taxon>Sphingobacteriia</taxon>
        <taxon>Sphingobacteriales</taxon>
        <taxon>Sphingobacteriaceae</taxon>
        <taxon>Pedobacter</taxon>
    </lineage>
</organism>
<comment type="subcellular location">
    <subcellularLocation>
        <location evidence="1 8">Cell outer membrane</location>
        <topology evidence="1 8">Multi-pass membrane protein</topology>
    </subcellularLocation>
</comment>
<name>A0A1D7QCC0_9SPHI</name>
<evidence type="ECO:0000256" key="4">
    <source>
        <dbReference type="ARBA" id="ARBA00022692"/>
    </source>
</evidence>
<gene>
    <name evidence="14" type="ORF">BFS30_02875</name>
</gene>
<evidence type="ECO:0000256" key="1">
    <source>
        <dbReference type="ARBA" id="ARBA00004571"/>
    </source>
</evidence>
<dbReference type="AlphaFoldDB" id="A0A1D7QCC0"/>
<evidence type="ECO:0000256" key="3">
    <source>
        <dbReference type="ARBA" id="ARBA00022452"/>
    </source>
</evidence>
<dbReference type="InterPro" id="IPR000531">
    <property type="entry name" value="Beta-barrel_TonB"/>
</dbReference>
<evidence type="ECO:0000256" key="9">
    <source>
        <dbReference type="RuleBase" id="RU003357"/>
    </source>
</evidence>
<evidence type="ECO:0000313" key="14">
    <source>
        <dbReference type="EMBL" id="AOM76199.1"/>
    </source>
</evidence>
<feature type="chain" id="PRO_5009098318" evidence="11">
    <location>
        <begin position="25"/>
        <end position="1025"/>
    </location>
</feature>
<dbReference type="InterPro" id="IPR036942">
    <property type="entry name" value="Beta-barrel_TonB_sf"/>
</dbReference>
<protein>
    <submittedName>
        <fullName evidence="14">SusC/RagA family TonB-linked outer membrane protein</fullName>
    </submittedName>
</protein>
<evidence type="ECO:0000313" key="15">
    <source>
        <dbReference type="Proteomes" id="UP000094313"/>
    </source>
</evidence>
<proteinExistence type="inferred from homology"/>
<evidence type="ECO:0000259" key="13">
    <source>
        <dbReference type="Pfam" id="PF07715"/>
    </source>
</evidence>
<keyword evidence="7 8" id="KW-0998">Cell outer membrane</keyword>
<keyword evidence="3 8" id="KW-1134">Transmembrane beta strand</keyword>
<feature type="region of interest" description="Disordered" evidence="10">
    <location>
        <begin position="490"/>
        <end position="517"/>
    </location>
</feature>
<feature type="domain" description="TonB-dependent receptor-like beta-barrel" evidence="12">
    <location>
        <begin position="417"/>
        <end position="989"/>
    </location>
</feature>
<evidence type="ECO:0000256" key="10">
    <source>
        <dbReference type="SAM" id="MobiDB-lite"/>
    </source>
</evidence>
<dbReference type="Pfam" id="PF00593">
    <property type="entry name" value="TonB_dep_Rec_b-barrel"/>
    <property type="match status" value="1"/>
</dbReference>
<dbReference type="Proteomes" id="UP000094313">
    <property type="component" value="Chromosome"/>
</dbReference>
<evidence type="ECO:0000256" key="11">
    <source>
        <dbReference type="SAM" id="SignalP"/>
    </source>
</evidence>
<keyword evidence="2 8" id="KW-0813">Transport</keyword>
<dbReference type="NCBIfam" id="TIGR04056">
    <property type="entry name" value="OMP_RagA_SusC"/>
    <property type="match status" value="1"/>
</dbReference>
<dbReference type="Pfam" id="PF07715">
    <property type="entry name" value="Plug"/>
    <property type="match status" value="1"/>
</dbReference>
<dbReference type="InterPro" id="IPR023997">
    <property type="entry name" value="TonB-dep_OMP_SusC/RagA_CS"/>
</dbReference>
<comment type="similarity">
    <text evidence="8 9">Belongs to the TonB-dependent receptor family.</text>
</comment>
<dbReference type="EMBL" id="CP017141">
    <property type="protein sequence ID" value="AOM76199.1"/>
    <property type="molecule type" value="Genomic_DNA"/>
</dbReference>
<keyword evidence="15" id="KW-1185">Reference proteome</keyword>
<dbReference type="RefSeq" id="WP_069377895.1">
    <property type="nucleotide sequence ID" value="NZ_CP017141.1"/>
</dbReference>
<keyword evidence="4 8" id="KW-0812">Transmembrane</keyword>
<feature type="signal peptide" evidence="11">
    <location>
        <begin position="1"/>
        <end position="24"/>
    </location>
</feature>
<dbReference type="InterPro" id="IPR012910">
    <property type="entry name" value="Plug_dom"/>
</dbReference>